<comment type="catalytic activity">
    <reaction evidence="1">
        <text>[protein]-peptidylproline (omega=180) = [protein]-peptidylproline (omega=0)</text>
        <dbReference type="Rhea" id="RHEA:16237"/>
        <dbReference type="Rhea" id="RHEA-COMP:10747"/>
        <dbReference type="Rhea" id="RHEA-COMP:10748"/>
        <dbReference type="ChEBI" id="CHEBI:83833"/>
        <dbReference type="ChEBI" id="CHEBI:83834"/>
        <dbReference type="EC" id="5.2.1.8"/>
    </reaction>
</comment>
<keyword evidence="4 6" id="KW-0697">Rotamase</keyword>
<dbReference type="STRING" id="767817.Desgi_0143"/>
<dbReference type="InterPro" id="IPR050245">
    <property type="entry name" value="PrsA_foldase"/>
</dbReference>
<dbReference type="AlphaFoldDB" id="R4KDI6"/>
<evidence type="ECO:0000256" key="6">
    <source>
        <dbReference type="PROSITE-ProRule" id="PRU00278"/>
    </source>
</evidence>
<dbReference type="eggNOG" id="COG0760">
    <property type="taxonomic scope" value="Bacteria"/>
</dbReference>
<proteinExistence type="predicted"/>
<dbReference type="PROSITE" id="PS51257">
    <property type="entry name" value="PROKAR_LIPOPROTEIN"/>
    <property type="match status" value="1"/>
</dbReference>
<evidence type="ECO:0000313" key="8">
    <source>
        <dbReference type="EMBL" id="AGK99756.1"/>
    </source>
</evidence>
<dbReference type="GO" id="GO:0003755">
    <property type="term" value="F:peptidyl-prolyl cis-trans isomerase activity"/>
    <property type="evidence" value="ECO:0007669"/>
    <property type="project" value="UniProtKB-KW"/>
</dbReference>
<dbReference type="OrthoDB" id="14196at2"/>
<gene>
    <name evidence="8" type="ORF">Desgi_0143</name>
</gene>
<evidence type="ECO:0000313" key="9">
    <source>
        <dbReference type="Proteomes" id="UP000013520"/>
    </source>
</evidence>
<dbReference type="HOGENOM" id="CLU_034646_5_2_9"/>
<evidence type="ECO:0000256" key="1">
    <source>
        <dbReference type="ARBA" id="ARBA00000971"/>
    </source>
</evidence>
<evidence type="ECO:0000256" key="2">
    <source>
        <dbReference type="ARBA" id="ARBA00013194"/>
    </source>
</evidence>
<dbReference type="InterPro" id="IPR000297">
    <property type="entry name" value="PPIase_PpiC"/>
</dbReference>
<dbReference type="Pfam" id="PF13624">
    <property type="entry name" value="SurA_N_3"/>
    <property type="match status" value="1"/>
</dbReference>
<evidence type="ECO:0000256" key="5">
    <source>
        <dbReference type="ARBA" id="ARBA00023235"/>
    </source>
</evidence>
<dbReference type="SUPFAM" id="SSF109998">
    <property type="entry name" value="Triger factor/SurA peptide-binding domain-like"/>
    <property type="match status" value="1"/>
</dbReference>
<organism evidence="8 9">
    <name type="scientific">Desulfoscipio gibsoniae DSM 7213</name>
    <dbReference type="NCBI Taxonomy" id="767817"/>
    <lineage>
        <taxon>Bacteria</taxon>
        <taxon>Bacillati</taxon>
        <taxon>Bacillota</taxon>
        <taxon>Clostridia</taxon>
        <taxon>Eubacteriales</taxon>
        <taxon>Desulfallaceae</taxon>
        <taxon>Desulfoscipio</taxon>
    </lineage>
</organism>
<dbReference type="PANTHER" id="PTHR47245">
    <property type="entry name" value="PEPTIDYLPROLYL ISOMERASE"/>
    <property type="match status" value="1"/>
</dbReference>
<dbReference type="Pfam" id="PF13616">
    <property type="entry name" value="Rotamase_3"/>
    <property type="match status" value="1"/>
</dbReference>
<evidence type="ECO:0000256" key="4">
    <source>
        <dbReference type="ARBA" id="ARBA00023110"/>
    </source>
</evidence>
<evidence type="ECO:0000256" key="3">
    <source>
        <dbReference type="ARBA" id="ARBA00022729"/>
    </source>
</evidence>
<dbReference type="Gene3D" id="1.10.4030.10">
    <property type="entry name" value="Porin chaperone SurA, peptide-binding domain"/>
    <property type="match status" value="1"/>
</dbReference>
<keyword evidence="9" id="KW-1185">Reference proteome</keyword>
<dbReference type="EMBL" id="CP003273">
    <property type="protein sequence ID" value="AGK99756.1"/>
    <property type="molecule type" value="Genomic_DNA"/>
</dbReference>
<dbReference type="SUPFAM" id="SSF54534">
    <property type="entry name" value="FKBP-like"/>
    <property type="match status" value="1"/>
</dbReference>
<dbReference type="KEGG" id="dgi:Desgi_0143"/>
<dbReference type="PROSITE" id="PS50198">
    <property type="entry name" value="PPIC_PPIASE_2"/>
    <property type="match status" value="1"/>
</dbReference>
<keyword evidence="3" id="KW-0732">Signal</keyword>
<dbReference type="InterPro" id="IPR046357">
    <property type="entry name" value="PPIase_dom_sf"/>
</dbReference>
<name>R4KDI6_9FIRM</name>
<dbReference type="Gene3D" id="3.10.50.40">
    <property type="match status" value="1"/>
</dbReference>
<dbReference type="Proteomes" id="UP000013520">
    <property type="component" value="Chromosome"/>
</dbReference>
<dbReference type="EC" id="5.2.1.8" evidence="2"/>
<evidence type="ECO:0000259" key="7">
    <source>
        <dbReference type="PROSITE" id="PS50198"/>
    </source>
</evidence>
<dbReference type="InterPro" id="IPR027304">
    <property type="entry name" value="Trigger_fact/SurA_dom_sf"/>
</dbReference>
<sequence>MRKNSILYMSLTLLLVALVLGGCGGSQVVATVNGEDITSQELDEEVTKWKNSLAQQGFNLEGEQAKEIEEVVLNQLIDSRLAMAEIKRLDLMPTDKEVEEAVQGTKEQLGGEAEFKKYLAAYGINEPQLRDDLKQQLAVNKLVEQISAEVPQPTEAEIKEYFDQNGAQYNDPEQRQVSHILIGVGDYSNGKDRSEMDAKVLALQVVDKVASGADFGELAKQYSDDMGSKDNGGQYPPFSKGSGFAEEFESAAFNLKENGQYTKEPVKTTFGYHIIRLDKIIPAKTHTLDEVKDQIAASLHDEKINKKASEYMQELRDKAKIVNNLAKESAAPAKENQSTKE</sequence>
<dbReference type="RefSeq" id="WP_006523218.1">
    <property type="nucleotide sequence ID" value="NC_021184.1"/>
</dbReference>
<accession>R4KDI6</accession>
<keyword evidence="5 6" id="KW-0413">Isomerase</keyword>
<reference evidence="8 9" key="1">
    <citation type="submission" date="2012-01" db="EMBL/GenBank/DDBJ databases">
        <title>Complete sequence of Desulfotomaculum gibsoniae DSM 7213.</title>
        <authorList>
            <consortium name="US DOE Joint Genome Institute"/>
            <person name="Lucas S."/>
            <person name="Han J."/>
            <person name="Lapidus A."/>
            <person name="Cheng J.-F."/>
            <person name="Goodwin L."/>
            <person name="Pitluck S."/>
            <person name="Peters L."/>
            <person name="Ovchinnikova G."/>
            <person name="Teshima H."/>
            <person name="Detter J.C."/>
            <person name="Han C."/>
            <person name="Tapia R."/>
            <person name="Land M."/>
            <person name="Hauser L."/>
            <person name="Kyrpides N."/>
            <person name="Ivanova N."/>
            <person name="Pagani I."/>
            <person name="Parshina S."/>
            <person name="Plugge C."/>
            <person name="Muyzer G."/>
            <person name="Kuever J."/>
            <person name="Ivanova A."/>
            <person name="Nazina T."/>
            <person name="Klenk H.-P."/>
            <person name="Brambilla E."/>
            <person name="Spring S."/>
            <person name="Stams A.F."/>
            <person name="Woyke T."/>
        </authorList>
    </citation>
    <scope>NUCLEOTIDE SEQUENCE [LARGE SCALE GENOMIC DNA]</scope>
    <source>
        <strain evidence="8 9">DSM 7213</strain>
    </source>
</reference>
<dbReference type="PANTHER" id="PTHR47245:SF1">
    <property type="entry name" value="FOLDASE PROTEIN PRSA"/>
    <property type="match status" value="1"/>
</dbReference>
<protein>
    <recommendedName>
        <fullName evidence="2">peptidylprolyl isomerase</fullName>
        <ecNumber evidence="2">5.2.1.8</ecNumber>
    </recommendedName>
</protein>
<feature type="domain" description="PpiC" evidence="7">
    <location>
        <begin position="172"/>
        <end position="279"/>
    </location>
</feature>